<reference evidence="2" key="1">
    <citation type="submission" date="2016-05" db="EMBL/GenBank/DDBJ databases">
        <authorList>
            <person name="Lavstsen T."/>
            <person name="Jespersen J.S."/>
        </authorList>
    </citation>
    <scope>NUCLEOTIDE SEQUENCE</scope>
    <source>
        <tissue evidence="2">Brain</tissue>
    </source>
</reference>
<dbReference type="EMBL" id="HAED01013425">
    <property type="protein sequence ID" value="SBQ99870.1"/>
    <property type="molecule type" value="Transcribed_RNA"/>
</dbReference>
<evidence type="ECO:0000313" key="2">
    <source>
        <dbReference type="EMBL" id="SBQ99870.1"/>
    </source>
</evidence>
<proteinExistence type="predicted"/>
<feature type="non-terminal residue" evidence="2">
    <location>
        <position position="1"/>
    </location>
</feature>
<organism evidence="2">
    <name type="scientific">Nothobranchius kuhntae</name>
    <name type="common">Beira killifish</name>
    <dbReference type="NCBI Taxonomy" id="321403"/>
    <lineage>
        <taxon>Eukaryota</taxon>
        <taxon>Metazoa</taxon>
        <taxon>Chordata</taxon>
        <taxon>Craniata</taxon>
        <taxon>Vertebrata</taxon>
        <taxon>Euteleostomi</taxon>
        <taxon>Actinopterygii</taxon>
        <taxon>Neopterygii</taxon>
        <taxon>Teleostei</taxon>
        <taxon>Neoteleostei</taxon>
        <taxon>Acanthomorphata</taxon>
        <taxon>Ovalentaria</taxon>
        <taxon>Atherinomorphae</taxon>
        <taxon>Cyprinodontiformes</taxon>
        <taxon>Nothobranchiidae</taxon>
        <taxon>Nothobranchius</taxon>
    </lineage>
</organism>
<sequence length="66" mass="6586">GGPAPAAAAAAAAPPGDPAGFPLSDRTGDRTGHRHAHHGDLPDHASHAGKARPTRPGELLRCLLVS</sequence>
<evidence type="ECO:0000256" key="1">
    <source>
        <dbReference type="SAM" id="MobiDB-lite"/>
    </source>
</evidence>
<reference evidence="2" key="2">
    <citation type="submission" date="2016-06" db="EMBL/GenBank/DDBJ databases">
        <title>The genome of a short-lived fish provides insights into sex chromosome evolution and the genetic control of aging.</title>
        <authorList>
            <person name="Reichwald K."/>
            <person name="Felder M."/>
            <person name="Petzold A."/>
            <person name="Koch P."/>
            <person name="Groth M."/>
            <person name="Platzer M."/>
        </authorList>
    </citation>
    <scope>NUCLEOTIDE SEQUENCE</scope>
    <source>
        <tissue evidence="2">Brain</tissue>
    </source>
</reference>
<protein>
    <submittedName>
        <fullName evidence="2">Uncharacterized protein</fullName>
    </submittedName>
</protein>
<name>A0A1A8IRB3_NOTKU</name>
<feature type="region of interest" description="Disordered" evidence="1">
    <location>
        <begin position="1"/>
        <end position="55"/>
    </location>
</feature>
<feature type="compositionally biased region" description="Low complexity" evidence="1">
    <location>
        <begin position="1"/>
        <end position="20"/>
    </location>
</feature>
<dbReference type="AlphaFoldDB" id="A0A1A8IRB3"/>
<gene>
    <name evidence="2" type="primary">Nfu_g_1_019997</name>
</gene>
<accession>A0A1A8IRB3</accession>